<evidence type="ECO:0000313" key="1">
    <source>
        <dbReference type="EMBL" id="KYR01125.1"/>
    </source>
</evidence>
<organism evidence="1 2">
    <name type="scientific">Tieghemostelium lacteum</name>
    <name type="common">Slime mold</name>
    <name type="synonym">Dictyostelium lacteum</name>
    <dbReference type="NCBI Taxonomy" id="361077"/>
    <lineage>
        <taxon>Eukaryota</taxon>
        <taxon>Amoebozoa</taxon>
        <taxon>Evosea</taxon>
        <taxon>Eumycetozoa</taxon>
        <taxon>Dictyostelia</taxon>
        <taxon>Dictyosteliales</taxon>
        <taxon>Raperosteliaceae</taxon>
        <taxon>Tieghemostelium</taxon>
    </lineage>
</organism>
<proteinExistence type="predicted"/>
<sequence length="519" mass="60760">MSITIPNIILKKIIGYIINFDYIPLKYKISLSVINRCIFDFISNYFSGISTFEISYDKSSDNEKKINGYINDITKHLNLSYCILKKCTYLKSNHIVRRNETSLWLNSPVFQNLEKLSIRNTISTYVITNLNMLPNLKKFHYINTAVEQDISNVNISHLKFPALVKFKTECNRKNIPVILALLKGCKDTLKYIDITIRRFQFKVNVISPDLLIQYLEDTNYSNQYEFISVMDASKNLLTEKVLENHKDSLKYYRLSRHAIDSHPLFNNFVQHLNALTSIDIYYFDEKFLNRILEIPLFKPTLKKIKLSTRNGSFVDPYTNNNENDKLIWPQFDFVETLVLRGTIKVIKEMLISNYHCTSLKYLNLHYIDFIYQSLLVVKELDQFLLRNKSLEKLKIQIDNLSEIEKSPLYKSLLSHSNLRHLKIKCIGNVYAKSSFCELFKESKSINIISFSQIHNYNQEHLEDPIKTSNNTFNISLNLPGQNQHSKVYYCRGNPIQYSVPTPQSPISNIFNTVKSIFFK</sequence>
<name>A0A152A4Y8_TIELA</name>
<dbReference type="AlphaFoldDB" id="A0A152A4Y8"/>
<evidence type="ECO:0000313" key="2">
    <source>
        <dbReference type="Proteomes" id="UP000076078"/>
    </source>
</evidence>
<protein>
    <submittedName>
        <fullName evidence="1">Uncharacterized protein</fullName>
    </submittedName>
</protein>
<keyword evidence="2" id="KW-1185">Reference proteome</keyword>
<dbReference type="Proteomes" id="UP000076078">
    <property type="component" value="Unassembled WGS sequence"/>
</dbReference>
<dbReference type="InParanoid" id="A0A152A4Y8"/>
<dbReference type="EMBL" id="LODT01000011">
    <property type="protein sequence ID" value="KYR01125.1"/>
    <property type="molecule type" value="Genomic_DNA"/>
</dbReference>
<dbReference type="SUPFAM" id="SSF52047">
    <property type="entry name" value="RNI-like"/>
    <property type="match status" value="1"/>
</dbReference>
<accession>A0A152A4Y8</accession>
<gene>
    <name evidence="1" type="ORF">DLAC_02228</name>
</gene>
<reference evidence="1 2" key="1">
    <citation type="submission" date="2015-12" db="EMBL/GenBank/DDBJ databases">
        <title>Dictyostelia acquired genes for synthesis and detection of signals that induce cell-type specialization by lateral gene transfer from prokaryotes.</title>
        <authorList>
            <person name="Gloeckner G."/>
            <person name="Schaap P."/>
        </authorList>
    </citation>
    <scope>NUCLEOTIDE SEQUENCE [LARGE SCALE GENOMIC DNA]</scope>
    <source>
        <strain evidence="1 2">TK</strain>
    </source>
</reference>
<comment type="caution">
    <text evidence="1">The sequence shown here is derived from an EMBL/GenBank/DDBJ whole genome shotgun (WGS) entry which is preliminary data.</text>
</comment>